<dbReference type="RefSeq" id="XP_014155877.1">
    <property type="nucleotide sequence ID" value="XM_014300402.1"/>
</dbReference>
<protein>
    <submittedName>
        <fullName evidence="2">Uncharacterized protein</fullName>
    </submittedName>
</protein>
<accession>A0A0L0FYR6</accession>
<gene>
    <name evidence="2" type="ORF">SARC_05724</name>
</gene>
<evidence type="ECO:0000256" key="1">
    <source>
        <dbReference type="SAM" id="MobiDB-lite"/>
    </source>
</evidence>
<keyword evidence="3" id="KW-1185">Reference proteome</keyword>
<feature type="compositionally biased region" description="Gly residues" evidence="1">
    <location>
        <begin position="9"/>
        <end position="20"/>
    </location>
</feature>
<proteinExistence type="predicted"/>
<dbReference type="GeneID" id="25906228"/>
<reference evidence="2 3" key="1">
    <citation type="submission" date="2011-02" db="EMBL/GenBank/DDBJ databases">
        <title>The Genome Sequence of Sphaeroforma arctica JP610.</title>
        <authorList>
            <consortium name="The Broad Institute Genome Sequencing Platform"/>
            <person name="Russ C."/>
            <person name="Cuomo C."/>
            <person name="Young S.K."/>
            <person name="Zeng Q."/>
            <person name="Gargeya S."/>
            <person name="Alvarado L."/>
            <person name="Berlin A."/>
            <person name="Chapman S.B."/>
            <person name="Chen Z."/>
            <person name="Freedman E."/>
            <person name="Gellesch M."/>
            <person name="Goldberg J."/>
            <person name="Griggs A."/>
            <person name="Gujja S."/>
            <person name="Heilman E."/>
            <person name="Heiman D."/>
            <person name="Howarth C."/>
            <person name="Mehta T."/>
            <person name="Neiman D."/>
            <person name="Pearson M."/>
            <person name="Roberts A."/>
            <person name="Saif S."/>
            <person name="Shea T."/>
            <person name="Shenoy N."/>
            <person name="Sisk P."/>
            <person name="Stolte C."/>
            <person name="Sykes S."/>
            <person name="White J."/>
            <person name="Yandava C."/>
            <person name="Burger G."/>
            <person name="Gray M.W."/>
            <person name="Holland P.W.H."/>
            <person name="King N."/>
            <person name="Lang F.B.F."/>
            <person name="Roger A.J."/>
            <person name="Ruiz-Trillo I."/>
            <person name="Haas B."/>
            <person name="Nusbaum C."/>
            <person name="Birren B."/>
        </authorList>
    </citation>
    <scope>NUCLEOTIDE SEQUENCE [LARGE SCALE GENOMIC DNA]</scope>
    <source>
        <strain evidence="2 3">JP610</strain>
    </source>
</reference>
<dbReference type="AlphaFoldDB" id="A0A0L0FYR6"/>
<organism evidence="2 3">
    <name type="scientific">Sphaeroforma arctica JP610</name>
    <dbReference type="NCBI Taxonomy" id="667725"/>
    <lineage>
        <taxon>Eukaryota</taxon>
        <taxon>Ichthyosporea</taxon>
        <taxon>Ichthyophonida</taxon>
        <taxon>Sphaeroforma</taxon>
    </lineage>
</organism>
<dbReference type="EMBL" id="KQ241973">
    <property type="protein sequence ID" value="KNC81975.1"/>
    <property type="molecule type" value="Genomic_DNA"/>
</dbReference>
<feature type="region of interest" description="Disordered" evidence="1">
    <location>
        <begin position="1"/>
        <end position="20"/>
    </location>
</feature>
<sequence>MRNPSLPGREGGWAPGLGPGAWGLGPMDTWALAPGGSEPRTGSYKFATTGQGRHCGRLEATSQELRSEGSAVSAVFI</sequence>
<name>A0A0L0FYR6_9EUKA</name>
<evidence type="ECO:0000313" key="3">
    <source>
        <dbReference type="Proteomes" id="UP000054560"/>
    </source>
</evidence>
<dbReference type="Proteomes" id="UP000054560">
    <property type="component" value="Unassembled WGS sequence"/>
</dbReference>
<evidence type="ECO:0000313" key="2">
    <source>
        <dbReference type="EMBL" id="KNC81975.1"/>
    </source>
</evidence>